<dbReference type="SUPFAM" id="SSF53474">
    <property type="entry name" value="alpha/beta-Hydrolases"/>
    <property type="match status" value="1"/>
</dbReference>
<organism evidence="1 2">
    <name type="scientific">Tuber borchii</name>
    <name type="common">White truffle</name>
    <dbReference type="NCBI Taxonomy" id="42251"/>
    <lineage>
        <taxon>Eukaryota</taxon>
        <taxon>Fungi</taxon>
        <taxon>Dikarya</taxon>
        <taxon>Ascomycota</taxon>
        <taxon>Pezizomycotina</taxon>
        <taxon>Pezizomycetes</taxon>
        <taxon>Pezizales</taxon>
        <taxon>Tuberaceae</taxon>
        <taxon>Tuber</taxon>
    </lineage>
</organism>
<dbReference type="GO" id="GO:0016787">
    <property type="term" value="F:hydrolase activity"/>
    <property type="evidence" value="ECO:0007669"/>
    <property type="project" value="UniProtKB-KW"/>
</dbReference>
<dbReference type="AlphaFoldDB" id="A0A2T7A674"/>
<reference evidence="1 2" key="1">
    <citation type="submission" date="2017-04" db="EMBL/GenBank/DDBJ databases">
        <title>Draft genome sequence of Tuber borchii Vittad., a whitish edible truffle.</title>
        <authorList>
            <consortium name="DOE Joint Genome Institute"/>
            <person name="Murat C."/>
            <person name="Kuo A."/>
            <person name="Barry K.W."/>
            <person name="Clum A."/>
            <person name="Dockter R.B."/>
            <person name="Fauchery L."/>
            <person name="Iotti M."/>
            <person name="Kohler A."/>
            <person name="Labutti K."/>
            <person name="Lindquist E.A."/>
            <person name="Lipzen A."/>
            <person name="Ohm R.A."/>
            <person name="Wang M."/>
            <person name="Grigoriev I.V."/>
            <person name="Zambonelli A."/>
            <person name="Martin F.M."/>
        </authorList>
    </citation>
    <scope>NUCLEOTIDE SEQUENCE [LARGE SCALE GENOMIC DNA]</scope>
    <source>
        <strain evidence="1 2">Tbo3840</strain>
    </source>
</reference>
<evidence type="ECO:0000313" key="2">
    <source>
        <dbReference type="Proteomes" id="UP000244722"/>
    </source>
</evidence>
<dbReference type="STRING" id="42251.A0A2T7A674"/>
<dbReference type="Proteomes" id="UP000244722">
    <property type="component" value="Unassembled WGS sequence"/>
</dbReference>
<dbReference type="OrthoDB" id="2152248at2759"/>
<dbReference type="PANTHER" id="PTHR47381:SF3">
    <property type="entry name" value="ALPHA_BETA-HYDROLASES SUPERFAMILY PROTEIN"/>
    <property type="match status" value="1"/>
</dbReference>
<sequence>MPFTTPISDPTLLQSPLDTETLYISGLPVKIYGLSSHPPSTPLTCVHLLHGRHLTHESMSGIARSLLLHTTSPHSHSQALICAAFDSRNHGSRTTSPLANGSWKEGNPTHAQDMFSIYHGTVEDLRMVVEYLGVYLRRPIRHFAVGLSLGGHAAYLALALPRVEGVVSIVGCPDYRRLMAGRAEGSGVDVREVFEGTGLGDIVGRLDPAAIGVEGLREVWKGKKLLVLSGGADKLVPYACSEPFLAEVKGAVGRGELELDIKDVVYEGVGHDCTTEMVRELVRWFVACFKDMDGCSKGSSVL</sequence>
<comment type="caution">
    <text evidence="1">The sequence shown here is derived from an EMBL/GenBank/DDBJ whole genome shotgun (WGS) entry which is preliminary data.</text>
</comment>
<keyword evidence="2" id="KW-1185">Reference proteome</keyword>
<dbReference type="PANTHER" id="PTHR47381">
    <property type="entry name" value="ALPHA/BETA-HYDROLASES SUPERFAMILY PROTEIN"/>
    <property type="match status" value="1"/>
</dbReference>
<dbReference type="Gene3D" id="3.40.50.1820">
    <property type="entry name" value="alpha/beta hydrolase"/>
    <property type="match status" value="1"/>
</dbReference>
<name>A0A2T7A674_TUBBO</name>
<dbReference type="EMBL" id="NESQ01000016">
    <property type="protein sequence ID" value="PUU83236.1"/>
    <property type="molecule type" value="Genomic_DNA"/>
</dbReference>
<dbReference type="InterPro" id="IPR029058">
    <property type="entry name" value="AB_hydrolase_fold"/>
</dbReference>
<protein>
    <submittedName>
        <fullName evidence="1">Alpha/Beta hydrolase protein</fullName>
    </submittedName>
</protein>
<accession>A0A2T7A674</accession>
<evidence type="ECO:0000313" key="1">
    <source>
        <dbReference type="EMBL" id="PUU83236.1"/>
    </source>
</evidence>
<keyword evidence="1" id="KW-0378">Hydrolase</keyword>
<gene>
    <name evidence="1" type="ORF">B9Z19DRAFT_1073327</name>
</gene>
<proteinExistence type="predicted"/>